<protein>
    <submittedName>
        <fullName evidence="6">Membrane-associated eicosanoid/glutathione metabolism (MAPEG) protein</fullName>
    </submittedName>
</protein>
<evidence type="ECO:0000256" key="2">
    <source>
        <dbReference type="ARBA" id="ARBA00022692"/>
    </source>
</evidence>
<accession>A0A0F4GBH6</accession>
<evidence type="ECO:0000256" key="1">
    <source>
        <dbReference type="ARBA" id="ARBA00004370"/>
    </source>
</evidence>
<dbReference type="Pfam" id="PF01124">
    <property type="entry name" value="MAPEG"/>
    <property type="match status" value="1"/>
</dbReference>
<dbReference type="PANTHER" id="PTHR35814">
    <property type="match status" value="1"/>
</dbReference>
<dbReference type="EMBL" id="LAFY01004161">
    <property type="protein sequence ID" value="KJX94362.1"/>
    <property type="molecule type" value="Genomic_DNA"/>
</dbReference>
<dbReference type="SUPFAM" id="SSF161084">
    <property type="entry name" value="MAPEG domain-like"/>
    <property type="match status" value="1"/>
</dbReference>
<dbReference type="Gene3D" id="1.20.120.550">
    <property type="entry name" value="Membrane associated eicosanoid/glutathione metabolism-like domain"/>
    <property type="match status" value="1"/>
</dbReference>
<organism evidence="6 7">
    <name type="scientific">Zymoseptoria brevis</name>
    <dbReference type="NCBI Taxonomy" id="1047168"/>
    <lineage>
        <taxon>Eukaryota</taxon>
        <taxon>Fungi</taxon>
        <taxon>Dikarya</taxon>
        <taxon>Ascomycota</taxon>
        <taxon>Pezizomycotina</taxon>
        <taxon>Dothideomycetes</taxon>
        <taxon>Dothideomycetidae</taxon>
        <taxon>Mycosphaerellales</taxon>
        <taxon>Mycosphaerellaceae</taxon>
        <taxon>Zymoseptoria</taxon>
    </lineage>
</organism>
<evidence type="ECO:0000256" key="4">
    <source>
        <dbReference type="ARBA" id="ARBA00023136"/>
    </source>
</evidence>
<evidence type="ECO:0000256" key="5">
    <source>
        <dbReference type="SAM" id="Phobius"/>
    </source>
</evidence>
<reference evidence="6 7" key="1">
    <citation type="submission" date="2015-03" db="EMBL/GenBank/DDBJ databases">
        <title>RNA-seq based gene annotation and comparative genomics of four Zymoseptoria species reveal species-specific pathogenicity related genes and transposable element activity.</title>
        <authorList>
            <person name="Grandaubert J."/>
            <person name="Bhattacharyya A."/>
            <person name="Stukenbrock E.H."/>
        </authorList>
    </citation>
    <scope>NUCLEOTIDE SEQUENCE [LARGE SCALE GENOMIC DNA]</scope>
    <source>
        <strain evidence="6 7">Zb18110</strain>
    </source>
</reference>
<dbReference type="Proteomes" id="UP000033647">
    <property type="component" value="Unassembled WGS sequence"/>
</dbReference>
<dbReference type="PANTHER" id="PTHR35814:SF1">
    <property type="entry name" value="GLUTATHIONE S-TRANSFERASE-RELATED"/>
    <property type="match status" value="1"/>
</dbReference>
<keyword evidence="2 5" id="KW-0812">Transmembrane</keyword>
<dbReference type="InterPro" id="IPR001129">
    <property type="entry name" value="Membr-assoc_MAPEG"/>
</dbReference>
<evidence type="ECO:0000256" key="3">
    <source>
        <dbReference type="ARBA" id="ARBA00022989"/>
    </source>
</evidence>
<comment type="subcellular location">
    <subcellularLocation>
        <location evidence="1">Membrane</location>
    </subcellularLocation>
</comment>
<evidence type="ECO:0000313" key="6">
    <source>
        <dbReference type="EMBL" id="KJX94362.1"/>
    </source>
</evidence>
<dbReference type="AlphaFoldDB" id="A0A0F4GBH6"/>
<keyword evidence="4 5" id="KW-0472">Membrane</keyword>
<keyword evidence="3 5" id="KW-1133">Transmembrane helix</keyword>
<evidence type="ECO:0000313" key="7">
    <source>
        <dbReference type="Proteomes" id="UP000033647"/>
    </source>
</evidence>
<proteinExistence type="predicted"/>
<gene>
    <name evidence="6" type="ORF">TI39_contig4202g00011</name>
</gene>
<feature type="transmembrane region" description="Helical" evidence="5">
    <location>
        <begin position="121"/>
        <end position="141"/>
    </location>
</feature>
<keyword evidence="7" id="KW-1185">Reference proteome</keyword>
<dbReference type="GO" id="GO:0016020">
    <property type="term" value="C:membrane"/>
    <property type="evidence" value="ECO:0007669"/>
    <property type="project" value="UniProtKB-SubCell"/>
</dbReference>
<dbReference type="OrthoDB" id="19091at2759"/>
<name>A0A0F4GBH6_9PEZI</name>
<dbReference type="InterPro" id="IPR023352">
    <property type="entry name" value="MAPEG-like_dom_sf"/>
</dbReference>
<sequence length="147" mass="15583">MAAQVGLTNSLSVTGSFALPFGLYYTYLQSLVIRQRMHAKAAISPTSGGNPEHDPLLASVRAQGNFLENVPLCLILSGLVESNGGDKRVLAWALSALLVARVAHAQFGITSKNYMGKGRAFGFFVTAAVLNGLAAYSAWLVKGCWGH</sequence>
<comment type="caution">
    <text evidence="6">The sequence shown here is derived from an EMBL/GenBank/DDBJ whole genome shotgun (WGS) entry which is preliminary data.</text>
</comment>
<feature type="transmembrane region" description="Helical" evidence="5">
    <location>
        <begin position="6"/>
        <end position="27"/>
    </location>
</feature>
<dbReference type="STRING" id="1047168.A0A0F4GBH6"/>